<accession>A0A8J3EJJ1</accession>
<evidence type="ECO:0000256" key="6">
    <source>
        <dbReference type="ARBA" id="ARBA00022806"/>
    </source>
</evidence>
<evidence type="ECO:0000256" key="4">
    <source>
        <dbReference type="ARBA" id="ARBA00022741"/>
    </source>
</evidence>
<dbReference type="GO" id="GO:0006302">
    <property type="term" value="P:double-strand break repair"/>
    <property type="evidence" value="ECO:0007669"/>
    <property type="project" value="InterPro"/>
</dbReference>
<dbReference type="GO" id="GO:0003677">
    <property type="term" value="F:DNA binding"/>
    <property type="evidence" value="ECO:0007669"/>
    <property type="project" value="UniProtKB-UniRule"/>
</dbReference>
<comment type="subunit">
    <text evidence="12">Component of the replication restart primosome.</text>
</comment>
<dbReference type="Gene3D" id="3.40.50.300">
    <property type="entry name" value="P-loop containing nucleotide triphosphate hydrolases"/>
    <property type="match status" value="2"/>
</dbReference>
<dbReference type="GO" id="GO:0006269">
    <property type="term" value="P:DNA replication, synthesis of primer"/>
    <property type="evidence" value="ECO:0007669"/>
    <property type="project" value="UniProtKB-KW"/>
</dbReference>
<gene>
    <name evidence="12 15" type="primary">priA</name>
    <name evidence="15" type="ORF">GCM10007096_03290</name>
</gene>
<keyword evidence="5 12" id="KW-0378">Hydrolase</keyword>
<dbReference type="Gene3D" id="3.40.1440.60">
    <property type="entry name" value="PriA, 3(prime) DNA-binding domain"/>
    <property type="match status" value="1"/>
</dbReference>
<evidence type="ECO:0000259" key="13">
    <source>
        <dbReference type="PROSITE" id="PS51192"/>
    </source>
</evidence>
<evidence type="ECO:0000256" key="1">
    <source>
        <dbReference type="ARBA" id="ARBA00022515"/>
    </source>
</evidence>
<dbReference type="Proteomes" id="UP000656813">
    <property type="component" value="Unassembled WGS sequence"/>
</dbReference>
<dbReference type="PROSITE" id="PS51194">
    <property type="entry name" value="HELICASE_CTER"/>
    <property type="match status" value="1"/>
</dbReference>
<dbReference type="Pfam" id="PF00271">
    <property type="entry name" value="Helicase_C"/>
    <property type="match status" value="1"/>
</dbReference>
<dbReference type="Pfam" id="PF18319">
    <property type="entry name" value="Zn_ribbon_PriA"/>
    <property type="match status" value="1"/>
</dbReference>
<dbReference type="PANTHER" id="PTHR30580:SF0">
    <property type="entry name" value="PRIMOSOMAL PROTEIN N"/>
    <property type="match status" value="1"/>
</dbReference>
<dbReference type="InterPro" id="IPR041222">
    <property type="entry name" value="PriA_3primeBD"/>
</dbReference>
<feature type="binding site" evidence="12">
    <location>
        <position position="511"/>
    </location>
    <ligand>
        <name>Zn(2+)</name>
        <dbReference type="ChEBI" id="CHEBI:29105"/>
        <label>1</label>
    </ligand>
</feature>
<dbReference type="SMART" id="SM00490">
    <property type="entry name" value="HELICc"/>
    <property type="match status" value="1"/>
</dbReference>
<dbReference type="InterPro" id="IPR041236">
    <property type="entry name" value="PriA_C"/>
</dbReference>
<dbReference type="NCBIfam" id="TIGR00595">
    <property type="entry name" value="priA"/>
    <property type="match status" value="1"/>
</dbReference>
<dbReference type="AlphaFoldDB" id="A0A8J3EJJ1"/>
<keyword evidence="1 12" id="KW-0639">Primosome</keyword>
<dbReference type="InterPro" id="IPR011545">
    <property type="entry name" value="DEAD/DEAH_box_helicase_dom"/>
</dbReference>
<dbReference type="GO" id="GO:0006310">
    <property type="term" value="P:DNA recombination"/>
    <property type="evidence" value="ECO:0007669"/>
    <property type="project" value="InterPro"/>
</dbReference>
<comment type="catalytic activity">
    <reaction evidence="12">
        <text>Couples ATP hydrolysis with the unwinding of duplex DNA by translocating in the 3'-5' direction.</text>
        <dbReference type="EC" id="5.6.2.4"/>
    </reaction>
</comment>
<keyword evidence="10 12" id="KW-0413">Isomerase</keyword>
<dbReference type="GO" id="GO:0016787">
    <property type="term" value="F:hydrolase activity"/>
    <property type="evidence" value="ECO:0007669"/>
    <property type="project" value="UniProtKB-KW"/>
</dbReference>
<protein>
    <recommendedName>
        <fullName evidence="12">Replication restart protein PriA</fullName>
    </recommendedName>
    <alternativeName>
        <fullName evidence="12">ATP-dependent DNA helicase PriA</fullName>
        <ecNumber evidence="12">5.6.2.4</ecNumber>
    </alternativeName>
    <alternativeName>
        <fullName evidence="12">DNA 3'-5' helicase PriA</fullName>
    </alternativeName>
</protein>
<keyword evidence="6 12" id="KW-0347">Helicase</keyword>
<dbReference type="SUPFAM" id="SSF52540">
    <property type="entry name" value="P-loop containing nucleoside triphosphate hydrolases"/>
    <property type="match status" value="2"/>
</dbReference>
<evidence type="ECO:0000256" key="10">
    <source>
        <dbReference type="ARBA" id="ARBA00023235"/>
    </source>
</evidence>
<keyword evidence="4 12" id="KW-0547">Nucleotide-binding</keyword>
<dbReference type="InterPro" id="IPR005259">
    <property type="entry name" value="PriA"/>
</dbReference>
<evidence type="ECO:0000259" key="14">
    <source>
        <dbReference type="PROSITE" id="PS51194"/>
    </source>
</evidence>
<feature type="binding site" evidence="12">
    <location>
        <position position="514"/>
    </location>
    <ligand>
        <name>Zn(2+)</name>
        <dbReference type="ChEBI" id="CHEBI:29105"/>
        <label>1</label>
    </ligand>
</feature>
<organism evidence="15 16">
    <name type="scientific">Pullulanibacillus pueri</name>
    <dbReference type="NCBI Taxonomy" id="1437324"/>
    <lineage>
        <taxon>Bacteria</taxon>
        <taxon>Bacillati</taxon>
        <taxon>Bacillota</taxon>
        <taxon>Bacilli</taxon>
        <taxon>Bacillales</taxon>
        <taxon>Sporolactobacillaceae</taxon>
        <taxon>Pullulanibacillus</taxon>
    </lineage>
</organism>
<evidence type="ECO:0000313" key="15">
    <source>
        <dbReference type="EMBL" id="GGH74757.1"/>
    </source>
</evidence>
<reference evidence="15" key="2">
    <citation type="submission" date="2020-09" db="EMBL/GenBank/DDBJ databases">
        <authorList>
            <person name="Sun Q."/>
            <person name="Zhou Y."/>
        </authorList>
    </citation>
    <scope>NUCLEOTIDE SEQUENCE</scope>
    <source>
        <strain evidence="15">CGMCC 1.12777</strain>
    </source>
</reference>
<evidence type="ECO:0000256" key="7">
    <source>
        <dbReference type="ARBA" id="ARBA00022833"/>
    </source>
</evidence>
<dbReference type="GO" id="GO:1990077">
    <property type="term" value="C:primosome complex"/>
    <property type="evidence" value="ECO:0007669"/>
    <property type="project" value="UniProtKB-UniRule"/>
</dbReference>
<comment type="cofactor">
    <cofactor evidence="12">
        <name>Zn(2+)</name>
        <dbReference type="ChEBI" id="CHEBI:29105"/>
    </cofactor>
    <text evidence="12">Binds 2 zinc ions per subunit.</text>
</comment>
<dbReference type="InterPro" id="IPR042115">
    <property type="entry name" value="PriA_3primeBD_sf"/>
</dbReference>
<dbReference type="GO" id="GO:0008270">
    <property type="term" value="F:zinc ion binding"/>
    <property type="evidence" value="ECO:0007669"/>
    <property type="project" value="UniProtKB-UniRule"/>
</dbReference>
<dbReference type="NCBIfam" id="NF004066">
    <property type="entry name" value="PRK05580.1-3"/>
    <property type="match status" value="1"/>
</dbReference>
<dbReference type="CDD" id="cd18804">
    <property type="entry name" value="SF2_C_priA"/>
    <property type="match status" value="1"/>
</dbReference>
<feature type="binding site" evidence="12">
    <location>
        <position position="551"/>
    </location>
    <ligand>
        <name>Zn(2+)</name>
        <dbReference type="ChEBI" id="CHEBI:29105"/>
        <label>1</label>
    </ligand>
</feature>
<name>A0A8J3EJJ1_9BACL</name>
<dbReference type="EMBL" id="BMFV01000001">
    <property type="protein sequence ID" value="GGH74757.1"/>
    <property type="molecule type" value="Genomic_DNA"/>
</dbReference>
<dbReference type="InterPro" id="IPR027417">
    <property type="entry name" value="P-loop_NTPase"/>
</dbReference>
<dbReference type="FunFam" id="3.40.1440.60:FF:000001">
    <property type="entry name" value="Primosomal protein N"/>
    <property type="match status" value="1"/>
</dbReference>
<dbReference type="CDD" id="cd17929">
    <property type="entry name" value="DEXHc_priA"/>
    <property type="match status" value="1"/>
</dbReference>
<reference evidence="15" key="1">
    <citation type="journal article" date="2014" name="Int. J. Syst. Evol. Microbiol.">
        <title>Complete genome sequence of Corynebacterium casei LMG S-19264T (=DSM 44701T), isolated from a smear-ripened cheese.</title>
        <authorList>
            <consortium name="US DOE Joint Genome Institute (JGI-PGF)"/>
            <person name="Walter F."/>
            <person name="Albersmeier A."/>
            <person name="Kalinowski J."/>
            <person name="Ruckert C."/>
        </authorList>
    </citation>
    <scope>NUCLEOTIDE SEQUENCE</scope>
    <source>
        <strain evidence="15">CGMCC 1.12777</strain>
    </source>
</reference>
<dbReference type="EC" id="5.6.2.4" evidence="12"/>
<keyword evidence="2 12" id="KW-0235">DNA replication</keyword>
<feature type="domain" description="Helicase ATP-binding" evidence="13">
    <location>
        <begin position="283"/>
        <end position="449"/>
    </location>
</feature>
<keyword evidence="8 12" id="KW-0067">ATP-binding</keyword>
<keyword evidence="3 12" id="KW-0479">Metal-binding</keyword>
<evidence type="ECO:0000256" key="12">
    <source>
        <dbReference type="HAMAP-Rule" id="MF_00983"/>
    </source>
</evidence>
<evidence type="ECO:0000256" key="9">
    <source>
        <dbReference type="ARBA" id="ARBA00023125"/>
    </source>
</evidence>
<evidence type="ECO:0000256" key="2">
    <source>
        <dbReference type="ARBA" id="ARBA00022705"/>
    </source>
</evidence>
<dbReference type="InterPro" id="IPR040498">
    <property type="entry name" value="PriA_CRR"/>
</dbReference>
<dbReference type="GO" id="GO:0005524">
    <property type="term" value="F:ATP binding"/>
    <property type="evidence" value="ECO:0007669"/>
    <property type="project" value="UniProtKB-UniRule"/>
</dbReference>
<comment type="catalytic activity">
    <reaction evidence="11 12">
        <text>ATP + H2O = ADP + phosphate + H(+)</text>
        <dbReference type="Rhea" id="RHEA:13065"/>
        <dbReference type="ChEBI" id="CHEBI:15377"/>
        <dbReference type="ChEBI" id="CHEBI:15378"/>
        <dbReference type="ChEBI" id="CHEBI:30616"/>
        <dbReference type="ChEBI" id="CHEBI:43474"/>
        <dbReference type="ChEBI" id="CHEBI:456216"/>
        <dbReference type="EC" id="5.6.2.4"/>
    </reaction>
</comment>
<evidence type="ECO:0000256" key="5">
    <source>
        <dbReference type="ARBA" id="ARBA00022801"/>
    </source>
</evidence>
<dbReference type="PANTHER" id="PTHR30580">
    <property type="entry name" value="PRIMOSOMAL PROTEIN N"/>
    <property type="match status" value="1"/>
</dbReference>
<dbReference type="GO" id="GO:0006270">
    <property type="term" value="P:DNA replication initiation"/>
    <property type="evidence" value="ECO:0007669"/>
    <property type="project" value="TreeGrafter"/>
</dbReference>
<feature type="binding site" evidence="12">
    <location>
        <position position="541"/>
    </location>
    <ligand>
        <name>Zn(2+)</name>
        <dbReference type="ChEBI" id="CHEBI:29105"/>
        <label>2</label>
    </ligand>
</feature>
<dbReference type="HAMAP" id="MF_00983">
    <property type="entry name" value="PriA"/>
    <property type="match status" value="1"/>
</dbReference>
<comment type="similarity">
    <text evidence="12">Belongs to the helicase family. PriA subfamily.</text>
</comment>
<dbReference type="InterPro" id="IPR001650">
    <property type="entry name" value="Helicase_C-like"/>
</dbReference>
<feature type="binding site" evidence="12">
    <location>
        <position position="520"/>
    </location>
    <ligand>
        <name>Zn(2+)</name>
        <dbReference type="ChEBI" id="CHEBI:29105"/>
        <label>2</label>
    </ligand>
</feature>
<keyword evidence="7 12" id="KW-0862">Zinc</keyword>
<keyword evidence="9 12" id="KW-0238">DNA-binding</keyword>
<dbReference type="Pfam" id="PF17764">
    <property type="entry name" value="PriA_3primeBD"/>
    <property type="match status" value="1"/>
</dbReference>
<feature type="binding site" evidence="12">
    <location>
        <position position="523"/>
    </location>
    <ligand>
        <name>Zn(2+)</name>
        <dbReference type="ChEBI" id="CHEBI:29105"/>
        <label>2</label>
    </ligand>
</feature>
<evidence type="ECO:0000256" key="11">
    <source>
        <dbReference type="ARBA" id="ARBA00048988"/>
    </source>
</evidence>
<dbReference type="SMART" id="SM00487">
    <property type="entry name" value="DEXDc"/>
    <property type="match status" value="1"/>
</dbReference>
<sequence length="806" mass="91456">MIAEVIVDLALNQTDKPFDYSIPESLQPLVERGARVIVPFGPRKLVGFVVAIKSDTALEKVRPIHSVIDQTPVLTDELLQLGKWLAKETLCYEISAFLAMLPAAMKASYKKVISVADAGLFENEFMDLLFLFKNGEQIEWESLQKTHGSWLKRIKEALQAGALKEHQQVNQGQAVKKMKVVQPALTYDELKQSLETFKGRAKKQRDVLTFFLEQESPTAIAVNEVIRATNVSRATIKTLVQKGFLIETEKEVYRDPFQGSAKPTIPLELTDEQQAAIHPVLEDLDERRHRVHLCHGVTGSGKTEIYLQAIQRVLEKGQEAIVLVPEISLTPQMVERFRGRFGDEVAVLHSGLSRGEKYDEWRKIHRGEVRVVVGARSAVFAPFTNVGIIIIDEEHETSYKQEESPRYHARDVAIFRGEFHHCPVILGSATPSLESYARAQKGVYRLAPLLKRVNQKPMPPVSIIDMREELRAGNRSMFSRDLFQSLQERLRKGEQSVLFLNRRGYSTFIMCRDCGHVLSCPHCDISLTFHRKNNKVKCHYCGFEEQVPHQCPSCGSEHIRFFGSGTQKVEEALTTLLPEARVIRMDVDTTRKKGAHERFLKAFGRGEADILLGTQMIAKGLDFEKVTLVGVLAADAMLHLPDFRSTEKTFQLLTQVGGRAGRHQLDGEVIIQSYTPEHYAMTLAAEHDYQHFYLKEMQSRKRHDYPPFYYLSLITVSHESFARASGVAEQITRLLAQELTSQAIILGPVAPPIARIKDRYRCQCMIKYKNEPKLKQTLKNILDHYQGAFSKEGLSISMDIDPYLMM</sequence>
<evidence type="ECO:0000256" key="3">
    <source>
        <dbReference type="ARBA" id="ARBA00022723"/>
    </source>
</evidence>
<feature type="binding site" evidence="12">
    <location>
        <position position="554"/>
    </location>
    <ligand>
        <name>Zn(2+)</name>
        <dbReference type="ChEBI" id="CHEBI:29105"/>
        <label>1</label>
    </ligand>
</feature>
<dbReference type="FunFam" id="3.40.50.300:FF:000489">
    <property type="entry name" value="Primosome assembly protein PriA"/>
    <property type="match status" value="1"/>
</dbReference>
<dbReference type="InterPro" id="IPR014001">
    <property type="entry name" value="Helicase_ATP-bd"/>
</dbReference>
<dbReference type="RefSeq" id="WP_188495366.1">
    <property type="nucleotide sequence ID" value="NZ_BMFV01000001.1"/>
</dbReference>
<comment type="caution">
    <text evidence="15">The sequence shown here is derived from an EMBL/GenBank/DDBJ whole genome shotgun (WGS) entry which is preliminary data.</text>
</comment>
<evidence type="ECO:0000313" key="16">
    <source>
        <dbReference type="Proteomes" id="UP000656813"/>
    </source>
</evidence>
<proteinExistence type="inferred from homology"/>
<evidence type="ECO:0000256" key="8">
    <source>
        <dbReference type="ARBA" id="ARBA00022840"/>
    </source>
</evidence>
<feature type="binding site" evidence="12">
    <location>
        <position position="538"/>
    </location>
    <ligand>
        <name>Zn(2+)</name>
        <dbReference type="ChEBI" id="CHEBI:29105"/>
        <label>2</label>
    </ligand>
</feature>
<feature type="domain" description="Helicase C-terminal" evidence="14">
    <location>
        <begin position="546"/>
        <end position="714"/>
    </location>
</feature>
<dbReference type="GO" id="GO:0043138">
    <property type="term" value="F:3'-5' DNA helicase activity"/>
    <property type="evidence" value="ECO:0007669"/>
    <property type="project" value="UniProtKB-EC"/>
</dbReference>
<dbReference type="Pfam" id="PF18074">
    <property type="entry name" value="PriA_C"/>
    <property type="match status" value="1"/>
</dbReference>
<comment type="function">
    <text evidence="12">Initiates the restart of stalled replication forks, which reloads the replicative helicase on sites other than the origin of replication. Recognizes and binds to abandoned replication forks and remodels them to uncover a helicase loading site. Promotes assembly of the primosome at these replication forks.</text>
</comment>
<dbReference type="PROSITE" id="PS51192">
    <property type="entry name" value="HELICASE_ATP_BIND_1"/>
    <property type="match status" value="1"/>
</dbReference>
<dbReference type="Pfam" id="PF00270">
    <property type="entry name" value="DEAD"/>
    <property type="match status" value="1"/>
</dbReference>
<keyword evidence="16" id="KW-1185">Reference proteome</keyword>